<keyword evidence="1" id="KW-0808">Transferase</keyword>
<dbReference type="GO" id="GO:0005634">
    <property type="term" value="C:nucleus"/>
    <property type="evidence" value="ECO:0007669"/>
    <property type="project" value="UniProtKB-SubCell"/>
</dbReference>
<dbReference type="PROSITE" id="PS50280">
    <property type="entry name" value="SET"/>
    <property type="match status" value="1"/>
</dbReference>
<evidence type="ECO:0000256" key="2">
    <source>
        <dbReference type="SAM" id="MobiDB-lite"/>
    </source>
</evidence>
<keyword evidence="1" id="KW-0539">Nucleus</keyword>
<dbReference type="Proteomes" id="UP000182259">
    <property type="component" value="Chromosome VI"/>
</dbReference>
<comment type="subcellular location">
    <subcellularLocation>
        <location evidence="1">Nucleus</location>
    </subcellularLocation>
</comment>
<dbReference type="PANTHER" id="PTHR13271">
    <property type="entry name" value="UNCHARACTERIZED PUTATIVE METHYLTRANSFERASE"/>
    <property type="match status" value="1"/>
</dbReference>
<evidence type="ECO:0000313" key="5">
    <source>
        <dbReference type="Proteomes" id="UP000182259"/>
    </source>
</evidence>
<dbReference type="PIRSF" id="PIRSF011771">
    <property type="entry name" value="RMS1_SET"/>
    <property type="match status" value="1"/>
</dbReference>
<dbReference type="SUPFAM" id="SSF82199">
    <property type="entry name" value="SET domain"/>
    <property type="match status" value="1"/>
</dbReference>
<dbReference type="InterPro" id="IPR050600">
    <property type="entry name" value="SETD3_SETD6_MTase"/>
</dbReference>
<dbReference type="GO" id="GO:0016279">
    <property type="term" value="F:protein-lysine N-methyltransferase activity"/>
    <property type="evidence" value="ECO:0007669"/>
    <property type="project" value="UniProtKB-UniRule"/>
</dbReference>
<dbReference type="InterPro" id="IPR011383">
    <property type="entry name" value="N-lys_methylase_SETD6"/>
</dbReference>
<name>A0A1L0E217_9ASCO</name>
<feature type="compositionally biased region" description="Acidic residues" evidence="2">
    <location>
        <begin position="195"/>
        <end position="218"/>
    </location>
</feature>
<dbReference type="AlphaFoldDB" id="A0A1L0E217"/>
<keyword evidence="1" id="KW-0949">S-adenosyl-L-methionine</keyword>
<dbReference type="EMBL" id="LT635769">
    <property type="protein sequence ID" value="SGZ58590.1"/>
    <property type="molecule type" value="Genomic_DNA"/>
</dbReference>
<dbReference type="PANTHER" id="PTHR13271:SF34">
    <property type="entry name" value="N-LYSINE METHYLTRANSFERASE SETD6"/>
    <property type="match status" value="1"/>
</dbReference>
<accession>A0A1L0E217</accession>
<reference evidence="4 5" key="1">
    <citation type="submission" date="2016-10" db="EMBL/GenBank/DDBJ databases">
        <authorList>
            <person name="de Groot N.N."/>
        </authorList>
    </citation>
    <scope>NUCLEOTIDE SEQUENCE [LARGE SCALE GENOMIC DNA]</scope>
    <source>
        <strain evidence="4 5">PYCC 4715</strain>
    </source>
</reference>
<organism evidence="4 5">
    <name type="scientific">Sungouiella intermedia</name>
    <dbReference type="NCBI Taxonomy" id="45354"/>
    <lineage>
        <taxon>Eukaryota</taxon>
        <taxon>Fungi</taxon>
        <taxon>Dikarya</taxon>
        <taxon>Ascomycota</taxon>
        <taxon>Saccharomycotina</taxon>
        <taxon>Pichiomycetes</taxon>
        <taxon>Metschnikowiaceae</taxon>
        <taxon>Sungouiella</taxon>
    </lineage>
</organism>
<dbReference type="EC" id="2.1.1.-" evidence="1"/>
<dbReference type="Pfam" id="PF00856">
    <property type="entry name" value="SET"/>
    <property type="match status" value="1"/>
</dbReference>
<feature type="domain" description="SET" evidence="3">
    <location>
        <begin position="23"/>
        <end position="268"/>
    </location>
</feature>
<feature type="region of interest" description="Disordered" evidence="2">
    <location>
        <begin position="193"/>
        <end position="218"/>
    </location>
</feature>
<keyword evidence="1" id="KW-0489">Methyltransferase</keyword>
<evidence type="ECO:0000259" key="3">
    <source>
        <dbReference type="PROSITE" id="PS50280"/>
    </source>
</evidence>
<dbReference type="Gene3D" id="3.90.1410.10">
    <property type="entry name" value="set domain protein methyltransferase, domain 1"/>
    <property type="match status" value="1"/>
</dbReference>
<dbReference type="InterPro" id="IPR001214">
    <property type="entry name" value="SET_dom"/>
</dbReference>
<dbReference type="GO" id="GO:0032259">
    <property type="term" value="P:methylation"/>
    <property type="evidence" value="ECO:0007669"/>
    <property type="project" value="UniProtKB-KW"/>
</dbReference>
<sequence>MSFQDKSAAFRGWLDKNDVSVSEKIDIVDLRNDGQGRAVVATQDIDEDELLFKIPKLLYFSIYNSSLFEEHPELHEQLLSLGLWEALTLAIMYEWKVKKDQSRWAGYFDILPFMDTDNYTFNQLIFWNEEETAKLAPSLVLKRIGKDSARKMYEDIFGGNNLGIEEFNDVSLEEFDQVALTIMSYSFNVETLKEEAEEAEEEQKEDEEEEEEEKEDDETFYQCMVPLADMLNADSHKNNARLMYESQNLEMRATKPIKKGDQVYNIYSNHCNSELLRRYGYVEPEGSDQDFGVVPLQTIKKYFAENTSLSLETVEDVVTVLKKIEQEEEEEIIPDDFAIYVEGEIEFQFTFVVQLFIVVAGINDQRSFNSASLEVKARGLRRVYKKCYQLLQSFKVTESFAKIYKKIIQLRMAEYPKKATQEFEKKEGDLSREEMANIVLKSEYKALKNGLDFDKVYKNREEGYDVVDDEKLLKNILKKDIFEGRDDKAYKKQKLN</sequence>
<evidence type="ECO:0000313" key="4">
    <source>
        <dbReference type="EMBL" id="SGZ58590.1"/>
    </source>
</evidence>
<protein>
    <recommendedName>
        <fullName evidence="1">Ribosomal lysine N-methyltransferase 4</fullName>
        <ecNumber evidence="1">2.1.1.-</ecNumber>
    </recommendedName>
</protein>
<dbReference type="InterPro" id="IPR046341">
    <property type="entry name" value="SET_dom_sf"/>
</dbReference>
<gene>
    <name evidence="4" type="ORF">SAMEA4029009_CIC11G00000001788</name>
</gene>
<proteinExistence type="inferred from homology"/>
<evidence type="ECO:0000256" key="1">
    <source>
        <dbReference type="PIRNR" id="PIRNR011771"/>
    </source>
</evidence>
<dbReference type="FunFam" id="3.90.1410.10:FF:000007">
    <property type="entry name" value="Ribosomal lysine N-methyltransferase 4"/>
    <property type="match status" value="1"/>
</dbReference>
<comment type="function">
    <text evidence="1">S-adenosyl-L-methionine-dependent protein-lysine N-methyltransferase that monomethylates 60S ribosomal protein L42.</text>
</comment>
<comment type="similarity">
    <text evidence="1">Belongs to the class V-like SAM-binding methyltransferase superfamily. Histone-lysine methyltransferase family. SETD6 subfamily.</text>
</comment>